<keyword evidence="3" id="KW-1185">Reference proteome</keyword>
<reference evidence="2 3" key="1">
    <citation type="submission" date="2023-07" db="EMBL/GenBank/DDBJ databases">
        <title>Comparative genomics of wheat-associated soil bacteria to identify genetic determinants of phenazine resistance.</title>
        <authorList>
            <person name="Mouncey N."/>
        </authorList>
    </citation>
    <scope>NUCLEOTIDE SEQUENCE [LARGE SCALE GENOMIC DNA]</scope>
    <source>
        <strain evidence="2 3">W4I19-2</strain>
    </source>
</reference>
<proteinExistence type="predicted"/>
<comment type="caution">
    <text evidence="2">The sequence shown here is derived from an EMBL/GenBank/DDBJ whole genome shotgun (WGS) entry which is preliminary data.</text>
</comment>
<dbReference type="Proteomes" id="UP001243364">
    <property type="component" value="Unassembled WGS sequence"/>
</dbReference>
<dbReference type="RefSeq" id="WP_307042576.1">
    <property type="nucleotide sequence ID" value="NZ_JAUSYA010000001.1"/>
</dbReference>
<gene>
    <name evidence="2" type="ORF">QFZ56_002583</name>
</gene>
<organism evidence="2 3">
    <name type="scientific">Streptomyces achromogenes</name>
    <dbReference type="NCBI Taxonomy" id="67255"/>
    <lineage>
        <taxon>Bacteria</taxon>
        <taxon>Bacillati</taxon>
        <taxon>Actinomycetota</taxon>
        <taxon>Actinomycetes</taxon>
        <taxon>Kitasatosporales</taxon>
        <taxon>Streptomycetaceae</taxon>
        <taxon>Streptomyces</taxon>
    </lineage>
</organism>
<feature type="transmembrane region" description="Helical" evidence="1">
    <location>
        <begin position="6"/>
        <end position="29"/>
    </location>
</feature>
<keyword evidence="1" id="KW-0812">Transmembrane</keyword>
<evidence type="ECO:0000256" key="1">
    <source>
        <dbReference type="SAM" id="Phobius"/>
    </source>
</evidence>
<dbReference type="EMBL" id="JAUSYA010000001">
    <property type="protein sequence ID" value="MDQ0683620.1"/>
    <property type="molecule type" value="Genomic_DNA"/>
</dbReference>
<keyword evidence="1" id="KW-0472">Membrane</keyword>
<protein>
    <submittedName>
        <fullName evidence="2">Uncharacterized protein</fullName>
    </submittedName>
</protein>
<accession>A0ABU0PYY0</accession>
<keyword evidence="1" id="KW-1133">Transmembrane helix</keyword>
<name>A0ABU0PYY0_STRAH</name>
<sequence length="57" mass="6038">MEVGDALTPLLALLALAIGAAAGLAVLAVDELLREARNRPAKCTTCGERHHRHASHR</sequence>
<evidence type="ECO:0000313" key="2">
    <source>
        <dbReference type="EMBL" id="MDQ0683620.1"/>
    </source>
</evidence>
<evidence type="ECO:0000313" key="3">
    <source>
        <dbReference type="Proteomes" id="UP001243364"/>
    </source>
</evidence>